<dbReference type="PANTHER" id="PTHR30634:SF14">
    <property type="match status" value="1"/>
</dbReference>
<dbReference type="InterPro" id="IPR043737">
    <property type="entry name" value="DUF5682"/>
</dbReference>
<proteinExistence type="predicted"/>
<dbReference type="Proteomes" id="UP001371218">
    <property type="component" value="Unassembled WGS sequence"/>
</dbReference>
<feature type="compositionally biased region" description="Basic and acidic residues" evidence="1">
    <location>
        <begin position="152"/>
        <end position="161"/>
    </location>
</feature>
<comment type="caution">
    <text evidence="2">The sequence shown here is derived from an EMBL/GenBank/DDBJ whole genome shotgun (WGS) entry which is preliminary data.</text>
</comment>
<evidence type="ECO:0000313" key="3">
    <source>
        <dbReference type="Proteomes" id="UP001371218"/>
    </source>
</evidence>
<protein>
    <submittedName>
        <fullName evidence="2">DUF5682 family protein</fullName>
    </submittedName>
</protein>
<gene>
    <name evidence="2" type="ORF">AACH06_05810</name>
</gene>
<accession>A0ABU9BKP4</accession>
<feature type="compositionally biased region" description="Low complexity" evidence="1">
    <location>
        <begin position="118"/>
        <end position="140"/>
    </location>
</feature>
<evidence type="ECO:0000313" key="2">
    <source>
        <dbReference type="EMBL" id="MEK8030334.1"/>
    </source>
</evidence>
<sequence length="802" mass="87210">MTSPHWFGIRHHGPGCARSLCRAFEALQPDCVLIEGPPEAEGLLAMALHEAMRPPVALLSYCPDEPQWAVYHPFAVFSPEWQALRWAVRAGVPIRFIDLPVAHGLAIEKARRDAMQAEARAAAAAEEPEAGAASPADAPALSPVVDAGPNDTHPEDTHPVDTDPADIDPAASSPASVATGDPLDWLAHAAGYADGEAWWNHMVEERGDGEELFAAIDEAMTLLRAEWEAEPPRARDVDEAQREAWREAHMRQCVRAAQKEGHQRIAVVCGAWHLRGLKSETTAKADSALLKGLPKLKVQTTWVPWTHRHLARASGYGAGIESPGWYEHLWNSHDSPRPRAIGWLARIARLMRERELDCSSAHLIEAARLADTLAALRQRPAPGLDELHEAARTVLTLGDDSVLHFIHDALVVGDQLGSVPPDVPTVPLQRDVEQAQKSLRLKPEALQKTLDLDLRNANDLARSHLLHRLNLLEVPWGSLSKVGRSARGTFHEVWTLQWQPEFQLLLIEASQWGQTVAQAATARVAERCAQVQTLAELSKLVDQVLLADLEAAVAVTTQALEDRAARTGDAQQLLAALPALANVYRYGNVRQTDASMVGHVLDGLIVRAAIGLPLACSAVDDAAAEGLRQHLLAAHAAIGLRDGEAQTAEWQRALSQLASQTSAHKLLQGVATRLLLDAGAWSAEQVATALSLHLSAGAEPTEAAAWLDGFLNRNAVVLLHDAQVWRLVDDWLASLSDEHFIRVLPLVRRTFSAFEAGERRDLGQRASQGVRVAAPVAAEADWDEARAMLPLPLLRQLLGVNA</sequence>
<keyword evidence="3" id="KW-1185">Reference proteome</keyword>
<organism evidence="2 3">
    <name type="scientific">Ideonella lacteola</name>
    <dbReference type="NCBI Taxonomy" id="2984193"/>
    <lineage>
        <taxon>Bacteria</taxon>
        <taxon>Pseudomonadati</taxon>
        <taxon>Pseudomonadota</taxon>
        <taxon>Betaproteobacteria</taxon>
        <taxon>Burkholderiales</taxon>
        <taxon>Sphaerotilaceae</taxon>
        <taxon>Ideonella</taxon>
    </lineage>
</organism>
<feature type="compositionally biased region" description="Low complexity" evidence="1">
    <location>
        <begin position="167"/>
        <end position="177"/>
    </location>
</feature>
<dbReference type="RefSeq" id="WP_341424701.1">
    <property type="nucleotide sequence ID" value="NZ_JBBUTG010000003.1"/>
</dbReference>
<dbReference type="PANTHER" id="PTHR30634">
    <property type="entry name" value="OUTER MEMBRANE LOLAB LIPOPROTEIN INSERTION APPARATUS"/>
    <property type="match status" value="1"/>
</dbReference>
<reference evidence="2 3" key="1">
    <citation type="submission" date="2024-04" db="EMBL/GenBank/DDBJ databases">
        <title>Novel species of the genus Ideonella isolated from streams.</title>
        <authorList>
            <person name="Lu H."/>
        </authorList>
    </citation>
    <scope>NUCLEOTIDE SEQUENCE [LARGE SCALE GENOMIC DNA]</scope>
    <source>
        <strain evidence="2 3">DXS29W</strain>
    </source>
</reference>
<dbReference type="InterPro" id="IPR050458">
    <property type="entry name" value="LolB"/>
</dbReference>
<dbReference type="Pfam" id="PF18934">
    <property type="entry name" value="DUF5682"/>
    <property type="match status" value="1"/>
</dbReference>
<dbReference type="EMBL" id="JBBUTG010000003">
    <property type="protein sequence ID" value="MEK8030334.1"/>
    <property type="molecule type" value="Genomic_DNA"/>
</dbReference>
<name>A0ABU9BKP4_9BURK</name>
<evidence type="ECO:0000256" key="1">
    <source>
        <dbReference type="SAM" id="MobiDB-lite"/>
    </source>
</evidence>
<feature type="region of interest" description="Disordered" evidence="1">
    <location>
        <begin position="118"/>
        <end position="177"/>
    </location>
</feature>